<sequence length="425" mass="45499">MAQVLRFVHPPITGTPSFRQISQLPPPVYFCSSGGKLSATLLFRKLRPVSRLNRIPANAESRQGNVDGEDPLPQPSGANWTEQLAEFVANNFLPLGMVEVHTDEIGAAAEAWPVGLFGLNYFKMCSFKSSFLKNLHMMCHNIVLCMELAGGNSALALAVTLISNLLGILIVSYLCFAIWHGRHAFAFFHVSLGNLNVHGGSFSVVHIACTTGLIPFSISKFIAAGVGVSVPTENLLRSLVLTLLVPLILGKKDQLGYIFTKAVNAVARDLSRGVADFADGNRKLLAMLSAIFLSFVPWIQVSRSRALLLLVKPSIFLVAVMMGAILHAILLAFNAVAVTCLSAVSGGSKSPFVKEENASALLLVASQKTLPVMVAVVEQVGGALGESGLLILPCVAAHLNQIIIDSFLVSIWKQKSGEFENAKVA</sequence>
<accession>A0A5A7P8A9</accession>
<evidence type="ECO:0000313" key="3">
    <source>
        <dbReference type="EMBL" id="GER28901.1"/>
    </source>
</evidence>
<keyword evidence="4" id="KW-1185">Reference proteome</keyword>
<dbReference type="OrthoDB" id="188035at2759"/>
<gene>
    <name evidence="3" type="ORF">STAS_04729</name>
</gene>
<evidence type="ECO:0000256" key="2">
    <source>
        <dbReference type="SAM" id="Phobius"/>
    </source>
</evidence>
<dbReference type="AlphaFoldDB" id="A0A5A7P8A9"/>
<dbReference type="InterPro" id="IPR016833">
    <property type="entry name" value="Put_Na-Bile_cotransptr"/>
</dbReference>
<dbReference type="GO" id="GO:0009941">
    <property type="term" value="C:chloroplast envelope"/>
    <property type="evidence" value="ECO:0007669"/>
    <property type="project" value="TreeGrafter"/>
</dbReference>
<name>A0A5A7P8A9_STRAF</name>
<dbReference type="PANTHER" id="PTHR18640:SF10">
    <property type="entry name" value="SODIUM_METABOLITE COTRANSPORTER BASS4, CHLOROPLASTIC-RELATED"/>
    <property type="match status" value="1"/>
</dbReference>
<dbReference type="InterPro" id="IPR038770">
    <property type="entry name" value="Na+/solute_symporter_sf"/>
</dbReference>
<keyword evidence="2" id="KW-0812">Transmembrane</keyword>
<protein>
    <submittedName>
        <fullName evidence="3">Bile acid:sodium symporter</fullName>
    </submittedName>
</protein>
<feature type="transmembrane region" description="Helical" evidence="2">
    <location>
        <begin position="314"/>
        <end position="344"/>
    </location>
</feature>
<dbReference type="GO" id="GO:0016020">
    <property type="term" value="C:membrane"/>
    <property type="evidence" value="ECO:0007669"/>
    <property type="project" value="UniProtKB-SubCell"/>
</dbReference>
<dbReference type="Pfam" id="PF13593">
    <property type="entry name" value="SBF_like"/>
    <property type="match status" value="1"/>
</dbReference>
<feature type="transmembrane region" description="Helical" evidence="2">
    <location>
        <begin position="154"/>
        <end position="179"/>
    </location>
</feature>
<dbReference type="Proteomes" id="UP000325081">
    <property type="component" value="Unassembled WGS sequence"/>
</dbReference>
<dbReference type="Gene3D" id="1.20.1530.20">
    <property type="match status" value="1"/>
</dbReference>
<proteinExistence type="predicted"/>
<keyword evidence="2" id="KW-0472">Membrane</keyword>
<feature type="transmembrane region" description="Helical" evidence="2">
    <location>
        <begin position="284"/>
        <end position="302"/>
    </location>
</feature>
<evidence type="ECO:0000313" key="4">
    <source>
        <dbReference type="Proteomes" id="UP000325081"/>
    </source>
</evidence>
<dbReference type="EMBL" id="BKCP01003335">
    <property type="protein sequence ID" value="GER28901.1"/>
    <property type="molecule type" value="Genomic_DNA"/>
</dbReference>
<evidence type="ECO:0000256" key="1">
    <source>
        <dbReference type="ARBA" id="ARBA00004141"/>
    </source>
</evidence>
<keyword evidence="2" id="KW-1133">Transmembrane helix</keyword>
<organism evidence="3 4">
    <name type="scientific">Striga asiatica</name>
    <name type="common">Asiatic witchweed</name>
    <name type="synonym">Buchnera asiatica</name>
    <dbReference type="NCBI Taxonomy" id="4170"/>
    <lineage>
        <taxon>Eukaryota</taxon>
        <taxon>Viridiplantae</taxon>
        <taxon>Streptophyta</taxon>
        <taxon>Embryophyta</taxon>
        <taxon>Tracheophyta</taxon>
        <taxon>Spermatophyta</taxon>
        <taxon>Magnoliopsida</taxon>
        <taxon>eudicotyledons</taxon>
        <taxon>Gunneridae</taxon>
        <taxon>Pentapetalae</taxon>
        <taxon>asterids</taxon>
        <taxon>lamiids</taxon>
        <taxon>Lamiales</taxon>
        <taxon>Orobanchaceae</taxon>
        <taxon>Buchnereae</taxon>
        <taxon>Striga</taxon>
    </lineage>
</organism>
<dbReference type="PANTHER" id="PTHR18640">
    <property type="entry name" value="SOLUTE CARRIER FAMILY 10 MEMBER 7"/>
    <property type="match status" value="1"/>
</dbReference>
<comment type="caution">
    <text evidence="3">The sequence shown here is derived from an EMBL/GenBank/DDBJ whole genome shotgun (WGS) entry which is preliminary data.</text>
</comment>
<comment type="subcellular location">
    <subcellularLocation>
        <location evidence="1">Membrane</location>
        <topology evidence="1">Multi-pass membrane protein</topology>
    </subcellularLocation>
</comment>
<reference evidence="4" key="1">
    <citation type="journal article" date="2019" name="Curr. Biol.">
        <title>Genome Sequence of Striga asiatica Provides Insight into the Evolution of Plant Parasitism.</title>
        <authorList>
            <person name="Yoshida S."/>
            <person name="Kim S."/>
            <person name="Wafula E.K."/>
            <person name="Tanskanen J."/>
            <person name="Kim Y.M."/>
            <person name="Honaas L."/>
            <person name="Yang Z."/>
            <person name="Spallek T."/>
            <person name="Conn C.E."/>
            <person name="Ichihashi Y."/>
            <person name="Cheong K."/>
            <person name="Cui S."/>
            <person name="Der J.P."/>
            <person name="Gundlach H."/>
            <person name="Jiao Y."/>
            <person name="Hori C."/>
            <person name="Ishida J.K."/>
            <person name="Kasahara H."/>
            <person name="Kiba T."/>
            <person name="Kim M.S."/>
            <person name="Koo N."/>
            <person name="Laohavisit A."/>
            <person name="Lee Y.H."/>
            <person name="Lumba S."/>
            <person name="McCourt P."/>
            <person name="Mortimer J.C."/>
            <person name="Mutuku J.M."/>
            <person name="Nomura T."/>
            <person name="Sasaki-Sekimoto Y."/>
            <person name="Seto Y."/>
            <person name="Wang Y."/>
            <person name="Wakatake T."/>
            <person name="Sakakibara H."/>
            <person name="Demura T."/>
            <person name="Yamaguchi S."/>
            <person name="Yoneyama K."/>
            <person name="Manabe R.I."/>
            <person name="Nelson D.C."/>
            <person name="Schulman A.H."/>
            <person name="Timko M.P."/>
            <person name="dePamphilis C.W."/>
            <person name="Choi D."/>
            <person name="Shirasu K."/>
        </authorList>
    </citation>
    <scope>NUCLEOTIDE SEQUENCE [LARGE SCALE GENOMIC DNA]</scope>
    <source>
        <strain evidence="4">cv. UVA1</strain>
    </source>
</reference>